<reference evidence="2" key="1">
    <citation type="submission" date="2021-03" db="EMBL/GenBank/DDBJ databases">
        <title>Whole genome shotgun sequence of Actinoplanes consettensis NBRC 14913.</title>
        <authorList>
            <person name="Komaki H."/>
            <person name="Tamura T."/>
        </authorList>
    </citation>
    <scope>NUCLEOTIDE SEQUENCE</scope>
    <source>
        <strain evidence="2">NBRC 14913</strain>
    </source>
</reference>
<evidence type="ECO:0000256" key="1">
    <source>
        <dbReference type="SAM" id="MobiDB-lite"/>
    </source>
</evidence>
<proteinExistence type="predicted"/>
<dbReference type="AlphaFoldDB" id="A0A919SR92"/>
<feature type="region of interest" description="Disordered" evidence="1">
    <location>
        <begin position="22"/>
        <end position="67"/>
    </location>
</feature>
<evidence type="ECO:0000313" key="3">
    <source>
        <dbReference type="Proteomes" id="UP000680865"/>
    </source>
</evidence>
<keyword evidence="3" id="KW-1185">Reference proteome</keyword>
<accession>A0A919SR92</accession>
<name>A0A919SR92_9ACTN</name>
<feature type="compositionally biased region" description="Polar residues" evidence="1">
    <location>
        <begin position="51"/>
        <end position="67"/>
    </location>
</feature>
<dbReference type="EMBL" id="BOQP01000029">
    <property type="protein sequence ID" value="GIM77077.1"/>
    <property type="molecule type" value="Genomic_DNA"/>
</dbReference>
<dbReference type="Proteomes" id="UP000680865">
    <property type="component" value="Unassembled WGS sequence"/>
</dbReference>
<gene>
    <name evidence="2" type="ORF">Aco04nite_53620</name>
</gene>
<protein>
    <submittedName>
        <fullName evidence="2">Uncharacterized protein</fullName>
    </submittedName>
</protein>
<sequence length="67" mass="7051">MGPDPHIGGNKGGTVVRLLGKNPQRLTKGNRGLVGHPGQLPATHHADNRKTSSIIHRPTSLSTAGRE</sequence>
<evidence type="ECO:0000313" key="2">
    <source>
        <dbReference type="EMBL" id="GIM77077.1"/>
    </source>
</evidence>
<comment type="caution">
    <text evidence="2">The sequence shown here is derived from an EMBL/GenBank/DDBJ whole genome shotgun (WGS) entry which is preliminary data.</text>
</comment>
<organism evidence="2 3">
    <name type="scientific">Winogradskya consettensis</name>
    <dbReference type="NCBI Taxonomy" id="113560"/>
    <lineage>
        <taxon>Bacteria</taxon>
        <taxon>Bacillati</taxon>
        <taxon>Actinomycetota</taxon>
        <taxon>Actinomycetes</taxon>
        <taxon>Micromonosporales</taxon>
        <taxon>Micromonosporaceae</taxon>
        <taxon>Winogradskya</taxon>
    </lineage>
</organism>